<dbReference type="Proteomes" id="UP001054945">
    <property type="component" value="Unassembled WGS sequence"/>
</dbReference>
<dbReference type="EMBL" id="BPLR01020282">
    <property type="protein sequence ID" value="GIX76730.1"/>
    <property type="molecule type" value="Genomic_DNA"/>
</dbReference>
<dbReference type="AlphaFoldDB" id="A0AAV4MYD8"/>
<reference evidence="1 2" key="1">
    <citation type="submission" date="2021-06" db="EMBL/GenBank/DDBJ databases">
        <title>Caerostris extrusa draft genome.</title>
        <authorList>
            <person name="Kono N."/>
            <person name="Arakawa K."/>
        </authorList>
    </citation>
    <scope>NUCLEOTIDE SEQUENCE [LARGE SCALE GENOMIC DNA]</scope>
</reference>
<gene>
    <name evidence="1" type="ORF">CEXT_252511</name>
</gene>
<sequence>METEDTFVKNSSSVILPSHTCILSPIVWEKGIAVIRIEAGFLTQLFSLSPAPRIPLEAFYRQFTEGRIEGLQMSSFLSTPGVRHRRLACVNSDVILLCFDVRGKQSVVLASTRTRPPKKVFIGRLGEGLVSTCTPFTTSDFCERTKVEEVDPHLLTSVTFAQVED</sequence>
<protein>
    <submittedName>
        <fullName evidence="1">Uncharacterized protein</fullName>
    </submittedName>
</protein>
<name>A0AAV4MYD8_CAEEX</name>
<proteinExistence type="predicted"/>
<evidence type="ECO:0000313" key="2">
    <source>
        <dbReference type="Proteomes" id="UP001054945"/>
    </source>
</evidence>
<evidence type="ECO:0000313" key="1">
    <source>
        <dbReference type="EMBL" id="GIX76730.1"/>
    </source>
</evidence>
<keyword evidence="2" id="KW-1185">Reference proteome</keyword>
<organism evidence="1 2">
    <name type="scientific">Caerostris extrusa</name>
    <name type="common">Bark spider</name>
    <name type="synonym">Caerostris bankana</name>
    <dbReference type="NCBI Taxonomy" id="172846"/>
    <lineage>
        <taxon>Eukaryota</taxon>
        <taxon>Metazoa</taxon>
        <taxon>Ecdysozoa</taxon>
        <taxon>Arthropoda</taxon>
        <taxon>Chelicerata</taxon>
        <taxon>Arachnida</taxon>
        <taxon>Araneae</taxon>
        <taxon>Araneomorphae</taxon>
        <taxon>Entelegynae</taxon>
        <taxon>Araneoidea</taxon>
        <taxon>Araneidae</taxon>
        <taxon>Caerostris</taxon>
    </lineage>
</organism>
<comment type="caution">
    <text evidence="1">The sequence shown here is derived from an EMBL/GenBank/DDBJ whole genome shotgun (WGS) entry which is preliminary data.</text>
</comment>
<accession>A0AAV4MYD8</accession>